<dbReference type="PANTHER" id="PTHR22835:SF683">
    <property type="entry name" value="OS05G0506800 PROTEIN"/>
    <property type="match status" value="1"/>
</dbReference>
<comment type="caution">
    <text evidence="3">The sequence shown here is derived from an EMBL/GenBank/DDBJ whole genome shotgun (WGS) entry which is preliminary data.</text>
</comment>
<reference evidence="3" key="1">
    <citation type="journal article" date="2023" name="Science">
        <title>Elucidation of the pathway for biosynthesis of saponin adjuvants from the soapbark tree.</title>
        <authorList>
            <person name="Reed J."/>
            <person name="Orme A."/>
            <person name="El-Demerdash A."/>
            <person name="Owen C."/>
            <person name="Martin L.B.B."/>
            <person name="Misra R.C."/>
            <person name="Kikuchi S."/>
            <person name="Rejzek M."/>
            <person name="Martin A.C."/>
            <person name="Harkess A."/>
            <person name="Leebens-Mack J."/>
            <person name="Louveau T."/>
            <person name="Stephenson M.J."/>
            <person name="Osbourn A."/>
        </authorList>
    </citation>
    <scope>NUCLEOTIDE SEQUENCE</scope>
    <source>
        <strain evidence="3">S10</strain>
    </source>
</reference>
<keyword evidence="4" id="KW-1185">Reference proteome</keyword>
<keyword evidence="2" id="KW-0325">Glycoprotein</keyword>
<dbReference type="Gene3D" id="3.40.50.1110">
    <property type="entry name" value="SGNH hydrolase"/>
    <property type="match status" value="1"/>
</dbReference>
<dbReference type="Pfam" id="PF00657">
    <property type="entry name" value="Lipase_GDSL"/>
    <property type="match status" value="1"/>
</dbReference>
<evidence type="ECO:0000256" key="2">
    <source>
        <dbReference type="ARBA" id="ARBA00023180"/>
    </source>
</evidence>
<dbReference type="KEGG" id="qsa:O6P43_012745"/>
<proteinExistence type="inferred from homology"/>
<sequence length="258" mass="29003">MGIDFFEKNGIHNVVTNDSLRVQLDWFKEFLPSLCNSSSSCKNVLGRSLFVVGEIGGNDYNYPFFERKSVQEIRTYLPEVITTITLAIKKLIDLGAVTLVVPGNLPIGCSAKYLTLYRSGNEKEYDQSGCLKWLNKFAEYHNEQLQNALHQLKELHPHTNIIYADYYYNAMRFYHVPDQFGFTGSPLEICCGGGGPYNFNMSVECGERGVSACDDPSQYVGWDGVHLTEAAYKWIAQGLLEGTHATLDISIPSLLQKM</sequence>
<dbReference type="InterPro" id="IPR036514">
    <property type="entry name" value="SGNH_hydro_sf"/>
</dbReference>
<dbReference type="EMBL" id="JARAOO010000005">
    <property type="protein sequence ID" value="KAJ7968681.1"/>
    <property type="molecule type" value="Genomic_DNA"/>
</dbReference>
<dbReference type="GO" id="GO:0016788">
    <property type="term" value="F:hydrolase activity, acting on ester bonds"/>
    <property type="evidence" value="ECO:0007669"/>
    <property type="project" value="InterPro"/>
</dbReference>
<protein>
    <submittedName>
        <fullName evidence="3">GDSL esterase/lipase</fullName>
    </submittedName>
</protein>
<evidence type="ECO:0000313" key="4">
    <source>
        <dbReference type="Proteomes" id="UP001163823"/>
    </source>
</evidence>
<evidence type="ECO:0000313" key="3">
    <source>
        <dbReference type="EMBL" id="KAJ7968681.1"/>
    </source>
</evidence>
<dbReference type="Proteomes" id="UP001163823">
    <property type="component" value="Chromosome 5"/>
</dbReference>
<name>A0AAD7PUH3_QUISA</name>
<dbReference type="PANTHER" id="PTHR22835">
    <property type="entry name" value="ZINC FINGER FYVE DOMAIN CONTAINING PROTEIN"/>
    <property type="match status" value="1"/>
</dbReference>
<gene>
    <name evidence="3" type="ORF">O6P43_012745</name>
</gene>
<dbReference type="InterPro" id="IPR001087">
    <property type="entry name" value="GDSL"/>
</dbReference>
<dbReference type="AlphaFoldDB" id="A0AAD7PUH3"/>
<organism evidence="3 4">
    <name type="scientific">Quillaja saponaria</name>
    <name type="common">Soap bark tree</name>
    <dbReference type="NCBI Taxonomy" id="32244"/>
    <lineage>
        <taxon>Eukaryota</taxon>
        <taxon>Viridiplantae</taxon>
        <taxon>Streptophyta</taxon>
        <taxon>Embryophyta</taxon>
        <taxon>Tracheophyta</taxon>
        <taxon>Spermatophyta</taxon>
        <taxon>Magnoliopsida</taxon>
        <taxon>eudicotyledons</taxon>
        <taxon>Gunneridae</taxon>
        <taxon>Pentapetalae</taxon>
        <taxon>rosids</taxon>
        <taxon>fabids</taxon>
        <taxon>Fabales</taxon>
        <taxon>Quillajaceae</taxon>
        <taxon>Quillaja</taxon>
    </lineage>
</organism>
<evidence type="ECO:0000256" key="1">
    <source>
        <dbReference type="ARBA" id="ARBA00008668"/>
    </source>
</evidence>
<dbReference type="SUPFAM" id="SSF52266">
    <property type="entry name" value="SGNH hydrolase"/>
    <property type="match status" value="1"/>
</dbReference>
<accession>A0AAD7PUH3</accession>
<comment type="similarity">
    <text evidence="1">Belongs to the 'GDSL' lipolytic enzyme family.</text>
</comment>